<comment type="similarity">
    <text evidence="2">Belongs to the NAD(P)-dependent epimerase/dehydratase family. Dihydroflavonol-4-reductase subfamily.</text>
</comment>
<reference evidence="4" key="2">
    <citation type="submission" date="2012-05" db="EMBL/GenBank/DDBJ databases">
        <title>The Genome Annotation of Fusarium oxysporum PHW808.</title>
        <authorList>
            <consortium name="The Broad Institute Genomics Platform"/>
            <person name="Ma L.-J."/>
            <person name="Corby-Kistler H."/>
            <person name="Broz K."/>
            <person name="Gale L.R."/>
            <person name="Jonkers W."/>
            <person name="O'Donnell K."/>
            <person name="Ploetz R."/>
            <person name="Steinberg C."/>
            <person name="Schwartz D.C."/>
            <person name="VanEtten H."/>
            <person name="Zhou S."/>
            <person name="Young S.K."/>
            <person name="Zeng Q."/>
            <person name="Gargeya S."/>
            <person name="Fitzgerald M."/>
            <person name="Abouelleil A."/>
            <person name="Alvarado L."/>
            <person name="Chapman S.B."/>
            <person name="Gainer-Dewar J."/>
            <person name="Goldberg J."/>
            <person name="Griggs A."/>
            <person name="Gujja S."/>
            <person name="Hansen M."/>
            <person name="Howarth C."/>
            <person name="Imamovic A."/>
            <person name="Ireland A."/>
            <person name="Larimer J."/>
            <person name="McCowan C."/>
            <person name="Murphy C."/>
            <person name="Pearson M."/>
            <person name="Poon T.W."/>
            <person name="Priest M."/>
            <person name="Roberts A."/>
            <person name="Saif S."/>
            <person name="Shea T."/>
            <person name="Sykes S."/>
            <person name="Wortman J."/>
            <person name="Nusbaum C."/>
            <person name="Birren B."/>
        </authorList>
    </citation>
    <scope>NUCLEOTIDE SEQUENCE</scope>
    <source>
        <strain evidence="4">54008</strain>
    </source>
</reference>
<feature type="domain" description="NAD-dependent epimerase/dehydratase" evidence="3">
    <location>
        <begin position="15"/>
        <end position="195"/>
    </location>
</feature>
<name>X0H8C9_FUSOX</name>
<dbReference type="EMBL" id="JH658938">
    <property type="protein sequence ID" value="EXL68140.1"/>
    <property type="molecule type" value="Genomic_DNA"/>
</dbReference>
<dbReference type="HOGENOM" id="CLU_007383_9_2_1"/>
<dbReference type="InterPro" id="IPR001509">
    <property type="entry name" value="Epimerase_deHydtase"/>
</dbReference>
<keyword evidence="1" id="KW-0560">Oxidoreductase</keyword>
<protein>
    <recommendedName>
        <fullName evidence="3">NAD-dependent epimerase/dehydratase domain-containing protein</fullName>
    </recommendedName>
</protein>
<dbReference type="PANTHER" id="PTHR10366">
    <property type="entry name" value="NAD DEPENDENT EPIMERASE/DEHYDRATASE"/>
    <property type="match status" value="1"/>
</dbReference>
<evidence type="ECO:0000313" key="4">
    <source>
        <dbReference type="EMBL" id="EXL68140.1"/>
    </source>
</evidence>
<evidence type="ECO:0000256" key="2">
    <source>
        <dbReference type="ARBA" id="ARBA00023445"/>
    </source>
</evidence>
<dbReference type="InterPro" id="IPR036291">
    <property type="entry name" value="NAD(P)-bd_dom_sf"/>
</dbReference>
<organism evidence="4">
    <name type="scientific">Fusarium oxysporum f. sp. conglutinans race 2 54008</name>
    <dbReference type="NCBI Taxonomy" id="1089457"/>
    <lineage>
        <taxon>Eukaryota</taxon>
        <taxon>Fungi</taxon>
        <taxon>Dikarya</taxon>
        <taxon>Ascomycota</taxon>
        <taxon>Pezizomycotina</taxon>
        <taxon>Sordariomycetes</taxon>
        <taxon>Hypocreomycetidae</taxon>
        <taxon>Hypocreales</taxon>
        <taxon>Nectriaceae</taxon>
        <taxon>Fusarium</taxon>
        <taxon>Fusarium oxysporum species complex</taxon>
    </lineage>
</organism>
<sequence>MPSLPQLAVPKGSTVLVTGANGLLGSHIADQFLAYGYKVRGTVRDLEKSSWLADVFVKNYGKGSFELVKVPDMAAKSAFDEAVKASILTFDFNPHNVIPDVIAGAMNALQAAYAESSVKRFLFTSSSAAAVSSSIGAAGSKVTEETWNEDAIKEAWAETPYTPERATSVYSASKTQAEQEVWKYHKGHQSERPDLVVNTVLPNVNFGKSVDPIHQGFASSAKMPALLYNGHVVDFHHMVPRQYFIDTQDTGRLHVAAGIFEHVQGQRIFGMACRFSWDSILEILRKIEPEKTFPDNFSGGEDPNEIEPRDKAEQLLRELGRPGWTTLEESIRGTLESLHLAEKASSA</sequence>
<proteinExistence type="inferred from homology"/>
<evidence type="ECO:0000259" key="3">
    <source>
        <dbReference type="Pfam" id="PF01370"/>
    </source>
</evidence>
<dbReference type="AlphaFoldDB" id="X0H8C9"/>
<dbReference type="Pfam" id="PF01370">
    <property type="entry name" value="Epimerase"/>
    <property type="match status" value="1"/>
</dbReference>
<dbReference type="InterPro" id="IPR050425">
    <property type="entry name" value="NAD(P)_dehydrat-like"/>
</dbReference>
<accession>X0H8C9</accession>
<dbReference type="Proteomes" id="UP000030676">
    <property type="component" value="Unassembled WGS sequence"/>
</dbReference>
<dbReference type="SMR" id="X0H8C9"/>
<gene>
    <name evidence="4" type="ORF">FOPG_15792</name>
</gene>
<reference evidence="4" key="1">
    <citation type="submission" date="2011-11" db="EMBL/GenBank/DDBJ databases">
        <title>The Genome Sequence of Fusarium oxysporum PHW808.</title>
        <authorList>
            <consortium name="The Broad Institute Genome Sequencing Platform"/>
            <person name="Ma L.-J."/>
            <person name="Gale L.R."/>
            <person name="Schwartz D.C."/>
            <person name="Zhou S."/>
            <person name="Corby-Kistler H."/>
            <person name="Young S.K."/>
            <person name="Zeng Q."/>
            <person name="Gargeya S."/>
            <person name="Fitzgerald M."/>
            <person name="Haas B."/>
            <person name="Abouelleil A."/>
            <person name="Alvarado L."/>
            <person name="Arachchi H.M."/>
            <person name="Berlin A."/>
            <person name="Brown A."/>
            <person name="Chapman S.B."/>
            <person name="Chen Z."/>
            <person name="Dunbar C."/>
            <person name="Freedman E."/>
            <person name="Gearin G."/>
            <person name="Goldberg J."/>
            <person name="Griggs A."/>
            <person name="Gujja S."/>
            <person name="Heiman D."/>
            <person name="Howarth C."/>
            <person name="Larson L."/>
            <person name="Lui A."/>
            <person name="MacDonald P.J.P."/>
            <person name="Montmayeur A."/>
            <person name="Murphy C."/>
            <person name="Neiman D."/>
            <person name="Pearson M."/>
            <person name="Priest M."/>
            <person name="Roberts A."/>
            <person name="Saif S."/>
            <person name="Shea T."/>
            <person name="Shenoy N."/>
            <person name="Sisk P."/>
            <person name="Stolte C."/>
            <person name="Sykes S."/>
            <person name="Wortman J."/>
            <person name="Nusbaum C."/>
            <person name="Birren B."/>
        </authorList>
    </citation>
    <scope>NUCLEOTIDE SEQUENCE [LARGE SCALE GENOMIC DNA]</scope>
    <source>
        <strain evidence="4">54008</strain>
    </source>
</reference>
<dbReference type="PANTHER" id="PTHR10366:SF562">
    <property type="entry name" value="ALDEHYDE REDUCTASE II (AFU_ORTHOLOGUE AFUA_1G11360)"/>
    <property type="match status" value="1"/>
</dbReference>
<dbReference type="Gene3D" id="3.40.50.720">
    <property type="entry name" value="NAD(P)-binding Rossmann-like Domain"/>
    <property type="match status" value="1"/>
</dbReference>
<dbReference type="SUPFAM" id="SSF51735">
    <property type="entry name" value="NAD(P)-binding Rossmann-fold domains"/>
    <property type="match status" value="1"/>
</dbReference>
<dbReference type="OrthoDB" id="2735536at2759"/>
<dbReference type="GO" id="GO:0016616">
    <property type="term" value="F:oxidoreductase activity, acting on the CH-OH group of donors, NAD or NADP as acceptor"/>
    <property type="evidence" value="ECO:0007669"/>
    <property type="project" value="TreeGrafter"/>
</dbReference>
<evidence type="ECO:0000256" key="1">
    <source>
        <dbReference type="ARBA" id="ARBA00023002"/>
    </source>
</evidence>